<keyword evidence="3" id="KW-0547">Nucleotide-binding</keyword>
<dbReference type="SMART" id="SM00382">
    <property type="entry name" value="AAA"/>
    <property type="match status" value="1"/>
</dbReference>
<dbReference type="OrthoDB" id="9776369at2"/>
<comment type="caution">
    <text evidence="8">The sequence shown here is derived from an EMBL/GenBank/DDBJ whole genome shotgun (WGS) entry which is preliminary data.</text>
</comment>
<keyword evidence="4 8" id="KW-0067">ATP-binding</keyword>
<comment type="function">
    <text evidence="6">Involved in beta-(1--&gt;2)glucan export. Transmembrane domains (TMD) form a pore in the inner membrane and the ATP-binding domain (NBD) is responsible for energy generation.</text>
</comment>
<keyword evidence="2" id="KW-0813">Transport</keyword>
<evidence type="ECO:0000256" key="6">
    <source>
        <dbReference type="ARBA" id="ARBA00024722"/>
    </source>
</evidence>
<organism evidence="8 9">
    <name type="scientific">Rhodopseudomonas palustris</name>
    <dbReference type="NCBI Taxonomy" id="1076"/>
    <lineage>
        <taxon>Bacteria</taxon>
        <taxon>Pseudomonadati</taxon>
        <taxon>Pseudomonadota</taxon>
        <taxon>Alphaproteobacteria</taxon>
        <taxon>Hyphomicrobiales</taxon>
        <taxon>Nitrobacteraceae</taxon>
        <taxon>Rhodopseudomonas</taxon>
    </lineage>
</organism>
<feature type="domain" description="ABC transporter" evidence="7">
    <location>
        <begin position="4"/>
        <end position="244"/>
    </location>
</feature>
<dbReference type="SUPFAM" id="SSF52540">
    <property type="entry name" value="P-loop containing nucleoside triphosphate hydrolases"/>
    <property type="match status" value="1"/>
</dbReference>
<dbReference type="GO" id="GO:0015658">
    <property type="term" value="F:branched-chain amino acid transmembrane transporter activity"/>
    <property type="evidence" value="ECO:0007669"/>
    <property type="project" value="TreeGrafter"/>
</dbReference>
<evidence type="ECO:0000256" key="2">
    <source>
        <dbReference type="ARBA" id="ARBA00022448"/>
    </source>
</evidence>
<dbReference type="Pfam" id="PF00005">
    <property type="entry name" value="ABC_tran"/>
    <property type="match status" value="1"/>
</dbReference>
<name>A0A418VLI8_RHOPL</name>
<evidence type="ECO:0000256" key="4">
    <source>
        <dbReference type="ARBA" id="ARBA00022840"/>
    </source>
</evidence>
<keyword evidence="5" id="KW-0029">Amino-acid transport</keyword>
<dbReference type="RefSeq" id="WP_119855284.1">
    <property type="nucleotide sequence ID" value="NZ_QYYD01000003.1"/>
</dbReference>
<dbReference type="Gene3D" id="3.40.50.300">
    <property type="entry name" value="P-loop containing nucleotide triphosphate hydrolases"/>
    <property type="match status" value="1"/>
</dbReference>
<dbReference type="GO" id="GO:0016887">
    <property type="term" value="F:ATP hydrolysis activity"/>
    <property type="evidence" value="ECO:0007669"/>
    <property type="project" value="InterPro"/>
</dbReference>
<evidence type="ECO:0000313" key="9">
    <source>
        <dbReference type="Proteomes" id="UP000285523"/>
    </source>
</evidence>
<dbReference type="PANTHER" id="PTHR43820">
    <property type="entry name" value="HIGH-AFFINITY BRANCHED-CHAIN AMINO ACID TRANSPORT ATP-BINDING PROTEIN LIVF"/>
    <property type="match status" value="1"/>
</dbReference>
<proteinExistence type="inferred from homology"/>
<dbReference type="AlphaFoldDB" id="A0A418VLI8"/>
<dbReference type="Proteomes" id="UP000285523">
    <property type="component" value="Unassembled WGS sequence"/>
</dbReference>
<evidence type="ECO:0000256" key="1">
    <source>
        <dbReference type="ARBA" id="ARBA00005417"/>
    </source>
</evidence>
<protein>
    <submittedName>
        <fullName evidence="8">ABC transporter ATP-binding protein</fullName>
    </submittedName>
</protein>
<dbReference type="CDD" id="cd03224">
    <property type="entry name" value="ABC_TM1139_LivF_branched"/>
    <property type="match status" value="1"/>
</dbReference>
<reference evidence="8 9" key="1">
    <citation type="submission" date="2018-09" db="EMBL/GenBank/DDBJ databases">
        <title>Draft genome sequence of Rhodopseudomonas palustris 2.1.18.</title>
        <authorList>
            <person name="Robertson S.L."/>
            <person name="Meyer T.E."/>
            <person name="Kyndt J.A."/>
        </authorList>
    </citation>
    <scope>NUCLEOTIDE SEQUENCE [LARGE SCALE GENOMIC DNA]</scope>
    <source>
        <strain evidence="8 9">2.1.18</strain>
    </source>
</reference>
<dbReference type="GO" id="GO:0005524">
    <property type="term" value="F:ATP binding"/>
    <property type="evidence" value="ECO:0007669"/>
    <property type="project" value="UniProtKB-KW"/>
</dbReference>
<dbReference type="InterPro" id="IPR052156">
    <property type="entry name" value="BCAA_Transport_ATP-bd_LivF"/>
</dbReference>
<dbReference type="PROSITE" id="PS50893">
    <property type="entry name" value="ABC_TRANSPORTER_2"/>
    <property type="match status" value="1"/>
</dbReference>
<dbReference type="InterPro" id="IPR003593">
    <property type="entry name" value="AAA+_ATPase"/>
</dbReference>
<dbReference type="PANTHER" id="PTHR43820:SF4">
    <property type="entry name" value="HIGH-AFFINITY BRANCHED-CHAIN AMINO ACID TRANSPORT ATP-BINDING PROTEIN LIVF"/>
    <property type="match status" value="1"/>
</dbReference>
<evidence type="ECO:0000259" key="7">
    <source>
        <dbReference type="PROSITE" id="PS50893"/>
    </source>
</evidence>
<accession>A0A418VLI8</accession>
<evidence type="ECO:0000256" key="5">
    <source>
        <dbReference type="ARBA" id="ARBA00022970"/>
    </source>
</evidence>
<comment type="similarity">
    <text evidence="1">Belongs to the ABC transporter superfamily.</text>
</comment>
<dbReference type="EMBL" id="QYYD01000003">
    <property type="protein sequence ID" value="RJF77031.1"/>
    <property type="molecule type" value="Genomic_DNA"/>
</dbReference>
<dbReference type="InterPro" id="IPR027417">
    <property type="entry name" value="P-loop_NTPase"/>
</dbReference>
<evidence type="ECO:0000256" key="3">
    <source>
        <dbReference type="ARBA" id="ARBA00022741"/>
    </source>
</evidence>
<evidence type="ECO:0000313" key="8">
    <source>
        <dbReference type="EMBL" id="RJF77031.1"/>
    </source>
</evidence>
<dbReference type="GO" id="GO:0015807">
    <property type="term" value="P:L-amino acid transport"/>
    <property type="evidence" value="ECO:0007669"/>
    <property type="project" value="TreeGrafter"/>
</dbReference>
<sequence length="247" mass="26599">MAESKVDNLILEAKGLDAGYGEIQVLWGVDLAVRRGEITALIGSNGAGKTTLMRTLSGLVAVRGGVYRSEGHDLAGRSAAEILSHGIVHVPEGRRLFGAMSVEENLLMGAYLRSAGRAEIKQDLDQVYTTFPRLRERRNQQAATLSGGEQQMCAIGRGLMSAPLLLMIDELSLGLSPLLVEQLVDALRVLNKGGTSILLVEQDVTIALDLCDRAFVMDMGRIVREGSGEELLADPIVRDAYLGVLQE</sequence>
<gene>
    <name evidence="8" type="ORF">D4Q52_04155</name>
</gene>
<dbReference type="InterPro" id="IPR003439">
    <property type="entry name" value="ABC_transporter-like_ATP-bd"/>
</dbReference>